<dbReference type="Pfam" id="PF03707">
    <property type="entry name" value="MHYT"/>
    <property type="match status" value="2"/>
</dbReference>
<feature type="transmembrane region" description="Helical" evidence="1">
    <location>
        <begin position="109"/>
        <end position="132"/>
    </location>
</feature>
<dbReference type="InterPro" id="IPR013656">
    <property type="entry name" value="PAS_4"/>
</dbReference>
<feature type="transmembrane region" description="Helical" evidence="1">
    <location>
        <begin position="47"/>
        <end position="71"/>
    </location>
</feature>
<sequence>MRFFVCLFTEHDLRLVALAAVICVLGAWISVRLFVRTRAAEREARPFWIFLGAVAAGSTIWCTHFVAMLAYRPGVPVSYDPELTGVSLLIAVVSAALALVVASGRGRFAPLLGGGLFGAGVAVMHYTGMAAFSIDGAIVWDTTYVVVSLVLSLALGAAAFSAVTREHADPQARELIGTALLAASIVALHFSGMAAVGIIPAVPVPGGATSEDAYGALAVAVAGVGLLVLGTGLASQLLDRQATVRARARTKHILESSVDGIVIETAGRIVDCNEAFVQLSGMEREAVVGRTFAELVPRAPAAVDQLVRAMLVTASGATVPVEVAARDDRYDRDEFAGTRFYSVRDLRQRLAQEEKITYLASFDNLTGLPNRSCFLEHLDAQIETRPASSRIALFAIDLDRFKEVNDVHGHAAGDHVLRVLSERMRTAVGREAFVARLGGDEFVATALVQDREQALGIASRLERELFATVPYDHVDLICGASIGISIFPDDATSPATLMNNADLAMYRAKGSHGDAICFYEEEMDERVRERRAMALQLRAALAEDQFFLVFQPQVSVRDNEVTGYEALLRWRHPVRGVVQPMDFIPIAEDTGLILPIGEWVLRAACRAAASWDTPLKIAVNVSALQVGSIDMPDIIHGILMETGLSPQRLEVEITETSLIQDAERTLHILRRIKAMGVSISMDDFGIGYSSLSTLRSFPFDKIKLDKSFMDDLDRGPQAAAVIRAVLALGESLDIPILAEGVETKAQLDFLAQEGCTQIQGYLVGYPGEEAGEGGTSADVDQLPLTVDELPLFRNAPTKGTRTGE</sequence>
<dbReference type="STRING" id="538381.GCA_001696535_03919"/>
<dbReference type="InterPro" id="IPR000160">
    <property type="entry name" value="GGDEF_dom"/>
</dbReference>
<dbReference type="AlphaFoldDB" id="A0A285TCU7"/>
<evidence type="ECO:0000259" key="4">
    <source>
        <dbReference type="PROSITE" id="PS50887"/>
    </source>
</evidence>
<dbReference type="SMART" id="SM00091">
    <property type="entry name" value="PAS"/>
    <property type="match status" value="1"/>
</dbReference>
<keyword evidence="7" id="KW-1185">Reference proteome</keyword>
<dbReference type="CDD" id="cd01948">
    <property type="entry name" value="EAL"/>
    <property type="match status" value="1"/>
</dbReference>
<dbReference type="PROSITE" id="PS50112">
    <property type="entry name" value="PAS"/>
    <property type="match status" value="1"/>
</dbReference>
<dbReference type="InterPro" id="IPR001633">
    <property type="entry name" value="EAL_dom"/>
</dbReference>
<dbReference type="PROSITE" id="PS50924">
    <property type="entry name" value="MHYT"/>
    <property type="match status" value="1"/>
</dbReference>
<feature type="transmembrane region" description="Helical" evidence="1">
    <location>
        <begin position="144"/>
        <end position="163"/>
    </location>
</feature>
<dbReference type="SUPFAM" id="SSF55073">
    <property type="entry name" value="Nucleotide cyclase"/>
    <property type="match status" value="1"/>
</dbReference>
<dbReference type="Proteomes" id="UP000219331">
    <property type="component" value="Unassembled WGS sequence"/>
</dbReference>
<dbReference type="SMART" id="SM00267">
    <property type="entry name" value="GGDEF"/>
    <property type="match status" value="1"/>
</dbReference>
<dbReference type="SMART" id="SM00052">
    <property type="entry name" value="EAL"/>
    <property type="match status" value="1"/>
</dbReference>
<feature type="transmembrane region" description="Helical" evidence="1">
    <location>
        <begin position="15"/>
        <end position="35"/>
    </location>
</feature>
<dbReference type="EMBL" id="OBML01000010">
    <property type="protein sequence ID" value="SOC20036.1"/>
    <property type="molecule type" value="Genomic_DNA"/>
</dbReference>
<dbReference type="InterPro" id="IPR005330">
    <property type="entry name" value="MHYT_dom"/>
</dbReference>
<dbReference type="SUPFAM" id="SSF141868">
    <property type="entry name" value="EAL domain-like"/>
    <property type="match status" value="1"/>
</dbReference>
<keyword evidence="1" id="KW-0472">Membrane</keyword>
<dbReference type="Pfam" id="PF00990">
    <property type="entry name" value="GGDEF"/>
    <property type="match status" value="1"/>
</dbReference>
<dbReference type="Gene3D" id="3.30.450.20">
    <property type="entry name" value="PAS domain"/>
    <property type="match status" value="1"/>
</dbReference>
<dbReference type="InterPro" id="IPR000014">
    <property type="entry name" value="PAS"/>
</dbReference>
<dbReference type="CDD" id="cd01949">
    <property type="entry name" value="GGDEF"/>
    <property type="match status" value="1"/>
</dbReference>
<dbReference type="PROSITE" id="PS50887">
    <property type="entry name" value="GGDEF"/>
    <property type="match status" value="1"/>
</dbReference>
<protein>
    <submittedName>
        <fullName evidence="6">Diguanylate cyclase/phosphodiesterase</fullName>
    </submittedName>
</protein>
<dbReference type="InterPro" id="IPR035965">
    <property type="entry name" value="PAS-like_dom_sf"/>
</dbReference>
<dbReference type="PANTHER" id="PTHR44757">
    <property type="entry name" value="DIGUANYLATE CYCLASE DGCP"/>
    <property type="match status" value="1"/>
</dbReference>
<dbReference type="PROSITE" id="PS50883">
    <property type="entry name" value="EAL"/>
    <property type="match status" value="1"/>
</dbReference>
<feature type="transmembrane region" description="Helical" evidence="1">
    <location>
        <begin position="83"/>
        <end position="102"/>
    </location>
</feature>
<reference evidence="6 7" key="1">
    <citation type="submission" date="2017-08" db="EMBL/GenBank/DDBJ databases">
        <authorList>
            <person name="de Groot N.N."/>
        </authorList>
    </citation>
    <scope>NUCLEOTIDE SEQUENCE [LARGE SCALE GENOMIC DNA]</scope>
    <source>
        <strain evidence="6 7">USBA 352</strain>
    </source>
</reference>
<feature type="domain" description="EAL" evidence="3">
    <location>
        <begin position="530"/>
        <end position="780"/>
    </location>
</feature>
<dbReference type="CDD" id="cd00130">
    <property type="entry name" value="PAS"/>
    <property type="match status" value="1"/>
</dbReference>
<evidence type="ECO:0000313" key="6">
    <source>
        <dbReference type="EMBL" id="SOC20036.1"/>
    </source>
</evidence>
<dbReference type="SUPFAM" id="SSF55785">
    <property type="entry name" value="PYP-like sensor domain (PAS domain)"/>
    <property type="match status" value="1"/>
</dbReference>
<evidence type="ECO:0000256" key="1">
    <source>
        <dbReference type="PROSITE-ProRule" id="PRU00244"/>
    </source>
</evidence>
<dbReference type="Gene3D" id="3.20.20.450">
    <property type="entry name" value="EAL domain"/>
    <property type="match status" value="1"/>
</dbReference>
<accession>A0A285TCU7</accession>
<dbReference type="GO" id="GO:0016020">
    <property type="term" value="C:membrane"/>
    <property type="evidence" value="ECO:0007669"/>
    <property type="project" value="UniProtKB-UniRule"/>
</dbReference>
<dbReference type="NCBIfam" id="TIGR00254">
    <property type="entry name" value="GGDEF"/>
    <property type="match status" value="1"/>
</dbReference>
<feature type="domain" description="PAS" evidence="2">
    <location>
        <begin position="246"/>
        <end position="296"/>
    </location>
</feature>
<keyword evidence="1" id="KW-0812">Transmembrane</keyword>
<dbReference type="InterPro" id="IPR029787">
    <property type="entry name" value="Nucleotide_cyclase"/>
</dbReference>
<evidence type="ECO:0000259" key="3">
    <source>
        <dbReference type="PROSITE" id="PS50883"/>
    </source>
</evidence>
<gene>
    <name evidence="6" type="ORF">SAMN05421512_110136</name>
</gene>
<dbReference type="PANTHER" id="PTHR44757:SF2">
    <property type="entry name" value="BIOFILM ARCHITECTURE MAINTENANCE PROTEIN MBAA"/>
    <property type="match status" value="1"/>
</dbReference>
<dbReference type="Gene3D" id="3.30.70.270">
    <property type="match status" value="1"/>
</dbReference>
<dbReference type="Pfam" id="PF08448">
    <property type="entry name" value="PAS_4"/>
    <property type="match status" value="1"/>
</dbReference>
<dbReference type="Pfam" id="PF00563">
    <property type="entry name" value="EAL"/>
    <property type="match status" value="1"/>
</dbReference>
<feature type="domain" description="GGDEF" evidence="4">
    <location>
        <begin position="389"/>
        <end position="521"/>
    </location>
</feature>
<evidence type="ECO:0000259" key="2">
    <source>
        <dbReference type="PROSITE" id="PS50112"/>
    </source>
</evidence>
<feature type="transmembrane region" description="Helical" evidence="1">
    <location>
        <begin position="214"/>
        <end position="238"/>
    </location>
</feature>
<dbReference type="NCBIfam" id="TIGR00229">
    <property type="entry name" value="sensory_box"/>
    <property type="match status" value="1"/>
</dbReference>
<evidence type="ECO:0000313" key="7">
    <source>
        <dbReference type="Proteomes" id="UP000219331"/>
    </source>
</evidence>
<dbReference type="InterPro" id="IPR043128">
    <property type="entry name" value="Rev_trsase/Diguanyl_cyclase"/>
</dbReference>
<proteinExistence type="predicted"/>
<dbReference type="OrthoDB" id="9814202at2"/>
<name>A0A285TCU7_9HYPH</name>
<organism evidence="6 7">
    <name type="scientific">Stappia indica</name>
    <dbReference type="NCBI Taxonomy" id="538381"/>
    <lineage>
        <taxon>Bacteria</taxon>
        <taxon>Pseudomonadati</taxon>
        <taxon>Pseudomonadota</taxon>
        <taxon>Alphaproteobacteria</taxon>
        <taxon>Hyphomicrobiales</taxon>
        <taxon>Stappiaceae</taxon>
        <taxon>Stappia</taxon>
    </lineage>
</organism>
<feature type="transmembrane region" description="Helical" evidence="1">
    <location>
        <begin position="175"/>
        <end position="202"/>
    </location>
</feature>
<keyword evidence="1" id="KW-1133">Transmembrane helix</keyword>
<dbReference type="InterPro" id="IPR052155">
    <property type="entry name" value="Biofilm_reg_signaling"/>
</dbReference>
<feature type="domain" description="MHYT" evidence="5">
    <location>
        <begin position="11"/>
        <end position="199"/>
    </location>
</feature>
<dbReference type="InterPro" id="IPR035919">
    <property type="entry name" value="EAL_sf"/>
</dbReference>
<evidence type="ECO:0000259" key="5">
    <source>
        <dbReference type="PROSITE" id="PS50924"/>
    </source>
</evidence>